<accession>H3GZG7</accession>
<reference evidence="5" key="1">
    <citation type="journal article" date="2006" name="Science">
        <title>Phytophthora genome sequences uncover evolutionary origins and mechanisms of pathogenesis.</title>
        <authorList>
            <person name="Tyler B.M."/>
            <person name="Tripathy S."/>
            <person name="Zhang X."/>
            <person name="Dehal P."/>
            <person name="Jiang R.H."/>
            <person name="Aerts A."/>
            <person name="Arredondo F.D."/>
            <person name="Baxter L."/>
            <person name="Bensasson D."/>
            <person name="Beynon J.L."/>
            <person name="Chapman J."/>
            <person name="Damasceno C.M."/>
            <person name="Dorrance A.E."/>
            <person name="Dou D."/>
            <person name="Dickerman A.W."/>
            <person name="Dubchak I.L."/>
            <person name="Garbelotto M."/>
            <person name="Gijzen M."/>
            <person name="Gordon S.G."/>
            <person name="Govers F."/>
            <person name="Grunwald N.J."/>
            <person name="Huang W."/>
            <person name="Ivors K.L."/>
            <person name="Jones R.W."/>
            <person name="Kamoun S."/>
            <person name="Krampis K."/>
            <person name="Lamour K.H."/>
            <person name="Lee M.K."/>
            <person name="McDonald W.H."/>
            <person name="Medina M."/>
            <person name="Meijer H.J."/>
            <person name="Nordberg E.K."/>
            <person name="Maclean D.J."/>
            <person name="Ospina-Giraldo M.D."/>
            <person name="Morris P.F."/>
            <person name="Phuntumart V."/>
            <person name="Putnam N.H."/>
            <person name="Rash S."/>
            <person name="Rose J.K."/>
            <person name="Sakihama Y."/>
            <person name="Salamov A.A."/>
            <person name="Savidor A."/>
            <person name="Scheuring C.F."/>
            <person name="Smith B.M."/>
            <person name="Sobral B.W."/>
            <person name="Terry A."/>
            <person name="Torto-Alalibo T.A."/>
            <person name="Win J."/>
            <person name="Xu Z."/>
            <person name="Zhang H."/>
            <person name="Grigoriev I.V."/>
            <person name="Rokhsar D.S."/>
            <person name="Boore J.L."/>
        </authorList>
    </citation>
    <scope>NUCLEOTIDE SEQUENCE [LARGE SCALE GENOMIC DNA]</scope>
    <source>
        <strain evidence="5">Pr102</strain>
    </source>
</reference>
<feature type="region of interest" description="Disordered" evidence="3">
    <location>
        <begin position="434"/>
        <end position="465"/>
    </location>
</feature>
<dbReference type="Gene3D" id="1.25.10.10">
    <property type="entry name" value="Leucine-rich Repeat Variant"/>
    <property type="match status" value="1"/>
</dbReference>
<dbReference type="InParanoid" id="H3GZG7"/>
<dbReference type="AlphaFoldDB" id="H3GZG7"/>
<protein>
    <submittedName>
        <fullName evidence="4">Uncharacterized protein</fullName>
    </submittedName>
</protein>
<name>H3GZG7_PHYRM</name>
<dbReference type="InterPro" id="IPR011989">
    <property type="entry name" value="ARM-like"/>
</dbReference>
<proteinExistence type="predicted"/>
<keyword evidence="1" id="KW-0677">Repeat</keyword>
<dbReference type="PANTHER" id="PTHR22895:SF0">
    <property type="entry name" value="ARMADILLO REPEAT-CONTAINING PROTEIN 6"/>
    <property type="match status" value="1"/>
</dbReference>
<organism evidence="4 5">
    <name type="scientific">Phytophthora ramorum</name>
    <name type="common">Sudden oak death agent</name>
    <dbReference type="NCBI Taxonomy" id="164328"/>
    <lineage>
        <taxon>Eukaryota</taxon>
        <taxon>Sar</taxon>
        <taxon>Stramenopiles</taxon>
        <taxon>Oomycota</taxon>
        <taxon>Peronosporomycetes</taxon>
        <taxon>Peronosporales</taxon>
        <taxon>Peronosporaceae</taxon>
        <taxon>Phytophthora</taxon>
    </lineage>
</organism>
<dbReference type="HOGENOM" id="CLU_013072_0_0_1"/>
<dbReference type="EMBL" id="DS566081">
    <property type="status" value="NOT_ANNOTATED_CDS"/>
    <property type="molecule type" value="Genomic_DNA"/>
</dbReference>
<dbReference type="SMART" id="SM00185">
    <property type="entry name" value="ARM"/>
    <property type="match status" value="2"/>
</dbReference>
<evidence type="ECO:0000256" key="3">
    <source>
        <dbReference type="SAM" id="MobiDB-lite"/>
    </source>
</evidence>
<evidence type="ECO:0000256" key="2">
    <source>
        <dbReference type="SAM" id="Coils"/>
    </source>
</evidence>
<sequence length="639" mass="72116">MCACEKPTNELFNRISCAEQIDPVFYSVLQLTLSLGGAIATEERRTKSALVTTEELLNMLVANEQQRAVEELRLSSSSFPCFLYADRYFVNKEAEIVEIKLRERDRRGEVDLKRLAAVEHELLEEQKNFAVLVLQFEQAQKEKAQETAEKEQLQTHLKAKEQNQRQSNEEIKSLLSKTQEQAEQILALQASLDDERGKVEVLKLAKISDAEEKQGLLFEILKLKEEKRKLTSDKQEVEAECASIARRVGGEKEALGDLEGRLAQAIHRWEEEQLLRRKAERQVEAISRQLLQMEEERCNYSSVLQQSPAGKLAPKASLSYVLALKDKEVEELSCQLQDAFDCRASLQQDIARYKGDSSTVRAEKGALLAQQADMQKELLSLRSQIEEHEDVVAGLKKQLQNANTEIQALKSRILDFEEELDRQAQKKANEGASGYCKECEERVGPSSSRDLKQQQHRRHRSWDDSTIGGIGVRKNTKNIPIMKLVRVLSGRGDNRAEESDQQQLLEALKQLTALLKSEESLKDDLPECLVIKSVLTLMHQHKSSLVLQLECLAEGGVEPVLAAMKNFQSEAKMQEASCVLLTNLAHNCETNRKRILDAGGIDAVLQAMQTFPELYGVQKRCCWALLTLAGSGSTDHLFC</sequence>
<dbReference type="InterPro" id="IPR016024">
    <property type="entry name" value="ARM-type_fold"/>
</dbReference>
<feature type="coiled-coil region" evidence="2">
    <location>
        <begin position="220"/>
        <end position="247"/>
    </location>
</feature>
<keyword evidence="5" id="KW-1185">Reference proteome</keyword>
<evidence type="ECO:0000313" key="5">
    <source>
        <dbReference type="Proteomes" id="UP000005238"/>
    </source>
</evidence>
<dbReference type="EnsemblProtists" id="Phyra83188">
    <property type="protein sequence ID" value="Phyra83188"/>
    <property type="gene ID" value="Phyra83188"/>
</dbReference>
<dbReference type="PANTHER" id="PTHR22895">
    <property type="entry name" value="ARMADILLO REPEAT-CONTAINING PROTEIN 6"/>
    <property type="match status" value="1"/>
</dbReference>
<feature type="compositionally biased region" description="Basic and acidic residues" evidence="3">
    <location>
        <begin position="437"/>
        <end position="453"/>
    </location>
</feature>
<evidence type="ECO:0000256" key="1">
    <source>
        <dbReference type="ARBA" id="ARBA00022737"/>
    </source>
</evidence>
<dbReference type="Proteomes" id="UP000005238">
    <property type="component" value="Unassembled WGS sequence"/>
</dbReference>
<dbReference type="VEuPathDB" id="FungiDB:KRP22_415"/>
<dbReference type="SUPFAM" id="SSF48371">
    <property type="entry name" value="ARM repeat"/>
    <property type="match status" value="1"/>
</dbReference>
<dbReference type="eggNOG" id="ENOG502SATT">
    <property type="taxonomic scope" value="Eukaryota"/>
</dbReference>
<keyword evidence="2" id="KW-0175">Coiled coil</keyword>
<evidence type="ECO:0000313" key="4">
    <source>
        <dbReference type="EnsemblProtists" id="Phyra83188"/>
    </source>
</evidence>
<dbReference type="VEuPathDB" id="FungiDB:KRP23_7593"/>
<feature type="coiled-coil region" evidence="2">
    <location>
        <begin position="371"/>
        <end position="426"/>
    </location>
</feature>
<feature type="region of interest" description="Disordered" evidence="3">
    <location>
        <begin position="147"/>
        <end position="169"/>
    </location>
</feature>
<dbReference type="InterPro" id="IPR000225">
    <property type="entry name" value="Armadillo"/>
</dbReference>
<reference evidence="4" key="2">
    <citation type="submission" date="2015-06" db="UniProtKB">
        <authorList>
            <consortium name="EnsemblProtists"/>
        </authorList>
    </citation>
    <scope>IDENTIFICATION</scope>
    <source>
        <strain evidence="4">Pr102</strain>
    </source>
</reference>
<dbReference type="OMA" id="IHRWEEE"/>